<accession>A0A451EVT4</accession>
<dbReference type="EMBL" id="CP029042">
    <property type="protein sequence ID" value="AZS76679.1"/>
    <property type="molecule type" value="Genomic_DNA"/>
</dbReference>
<dbReference type="PANTHER" id="PTHR38479">
    <property type="entry name" value="LMO0824 PROTEIN"/>
    <property type="match status" value="1"/>
</dbReference>
<dbReference type="Proteomes" id="UP000275579">
    <property type="component" value="Chromosome"/>
</dbReference>
<organism evidence="1 2">
    <name type="scientific">Streptomyces lydicus</name>
    <dbReference type="NCBI Taxonomy" id="47763"/>
    <lineage>
        <taxon>Bacteria</taxon>
        <taxon>Bacillati</taxon>
        <taxon>Actinomycetota</taxon>
        <taxon>Actinomycetes</taxon>
        <taxon>Kitasatosporales</taxon>
        <taxon>Streptomycetaceae</taxon>
        <taxon>Streptomyces</taxon>
    </lineage>
</organism>
<protein>
    <recommendedName>
        <fullName evidence="3">Winged helix DNA-binding domain-containing protein</fullName>
    </recommendedName>
</protein>
<dbReference type="Pfam" id="PF06224">
    <property type="entry name" value="AlkZ-like"/>
    <property type="match status" value="1"/>
</dbReference>
<gene>
    <name evidence="1" type="ORF">DDE74_26845</name>
</gene>
<sequence length="393" mass="41859">MEPRSPAVPSRTLTWNEVSARRLERSGLAGKPVAQDPAGIAAALCGAHAQVLSAAELSLMLRTDHGTRTAVRDALWSDRSLVKTYGPRGTVHLLPTAELPMWTGALSAVPAGSSPFAPEVRLTPGQTEEVLAAIEDALAAAELTVDELSEAVVARTGPWAGELVMPAFQGKWPRWRQVMHRAGQRGALCFGPNRGRKVTYTSPRRALPGFRPADGPTALAALVRRYLYAYGPATPQDFATWCGAPSGWSARLFASLAGELQQVGFAGSSAWVLAGDTGAPVGAPSGVRLLPYFDAYGIACRPRDLLFPGRAAERALAGRRAGNFPVLLIDGTVAGVWHQRRSGRRMIHLTVEPLTPLTARQRRGLDTQVQRVGEILQGTTELTIGPVSVGPHA</sequence>
<name>A0A451EVT4_9ACTN</name>
<dbReference type="InterPro" id="IPR009351">
    <property type="entry name" value="AlkZ-like"/>
</dbReference>
<evidence type="ECO:0000313" key="2">
    <source>
        <dbReference type="Proteomes" id="UP000275579"/>
    </source>
</evidence>
<dbReference type="PANTHER" id="PTHR38479:SF2">
    <property type="entry name" value="WINGED HELIX DNA-BINDING DOMAIN-CONTAINING PROTEIN"/>
    <property type="match status" value="1"/>
</dbReference>
<evidence type="ECO:0008006" key="3">
    <source>
        <dbReference type="Google" id="ProtNLM"/>
    </source>
</evidence>
<proteinExistence type="predicted"/>
<dbReference type="AlphaFoldDB" id="A0A451EVT4"/>
<evidence type="ECO:0000313" key="1">
    <source>
        <dbReference type="EMBL" id="AZS76679.1"/>
    </source>
</evidence>
<reference evidence="1 2" key="1">
    <citation type="submission" date="2018-04" db="EMBL/GenBank/DDBJ databases">
        <title>Complete genome sequences of Streptomyces lydicus strain WYEC and characterization of antagonistic properties of biological control agents.</title>
        <authorList>
            <person name="Mariita R.M."/>
            <person name="Sello J.K."/>
        </authorList>
    </citation>
    <scope>NUCLEOTIDE SEQUENCE [LARGE SCALE GENOMIC DNA]</scope>
    <source>
        <strain evidence="1 2">WYEC 108</strain>
    </source>
</reference>